<sequence length="227" mass="26190">MIGGWESPDRGYKMALLQDKLAVLERVISFIMAVKTWKQLFIKLILIVTIFIMFITWYKWDDLFAVWKSSSSVIDVPTLEVEKAKKFESASIEQLNIVHLTTGADFSAVFGFRPKNVNYFVDIIAYEGKLPQQIDPKNLGGYPIDKTSEEYNRHINGLPYISDIASPYLPTKNLVPVVYTFSCPYFNLENYYSGSILMEWYKQKPEVTDMKLMIVCNQAARILGRIR</sequence>
<dbReference type="KEGG" id="vg:26644951"/>
<keyword evidence="4 5" id="KW-0472">Membrane</keyword>
<keyword evidence="4" id="KW-0735">Signal-anchor</keyword>
<comment type="subunit">
    <text evidence="4">Homomultimer. Heterotetramer composed of 2 holin and 2 antiholin. The holin-antiholin complex binds dsDNA. Interacts (via C-terminus) with antiholin (via C-terminus); this interaction blocks the holin homomultimerization and delays host cell lysis. Interacts (via N-terminus) with the lysis inhibition accessory protein rIII; this interaction stabilizes the holin-antiholin complex thereby resulting in a robust block of the hole formation.</text>
</comment>
<keyword evidence="4" id="KW-1030">Host cell inner membrane</keyword>
<dbReference type="EMBL" id="KR869820">
    <property type="protein sequence ID" value="AKR16042.1"/>
    <property type="molecule type" value="Genomic_DNA"/>
</dbReference>
<keyword evidence="4 5" id="KW-1133">Transmembrane helix</keyword>
<feature type="topological domain" description="Periplasmic" evidence="4">
    <location>
        <begin position="59"/>
        <end position="227"/>
    </location>
</feature>
<accession>A0A0K0QSE4</accession>
<dbReference type="GO" id="GO:0140911">
    <property type="term" value="F:pore-forming activity"/>
    <property type="evidence" value="ECO:0007669"/>
    <property type="project" value="UniProtKB-UniRule"/>
</dbReference>
<feature type="topological domain" description="Cytoplasmic" evidence="4">
    <location>
        <begin position="1"/>
        <end position="43"/>
    </location>
</feature>
<dbReference type="GO" id="GO:0020002">
    <property type="term" value="C:host cell plasma membrane"/>
    <property type="evidence" value="ECO:0007669"/>
    <property type="project" value="UniProtKB-SubCell"/>
</dbReference>
<comment type="subcellular location">
    <subcellularLocation>
        <location evidence="4">Host cell inner membrane</location>
        <topology evidence="4">Single-pass type II membrane protein</topology>
        <orientation evidence="4">Periplasmic side</orientation>
    </subcellularLocation>
    <text evidence="4">Classified as a class III holin.</text>
</comment>
<evidence type="ECO:0000256" key="5">
    <source>
        <dbReference type="SAM" id="Phobius"/>
    </source>
</evidence>
<keyword evidence="4" id="KW-1043">Host membrane</keyword>
<keyword evidence="4 5" id="KW-0812">Transmembrane</keyword>
<keyword evidence="1 4" id="KW-1188">Viral release from host cell</keyword>
<dbReference type="Pfam" id="PF11031">
    <property type="entry name" value="Phage_holin_T"/>
    <property type="match status" value="1"/>
</dbReference>
<protein>
    <recommendedName>
        <fullName evidence="4">Holin</fullName>
    </recommendedName>
</protein>
<dbReference type="RefSeq" id="YP_009218734.1">
    <property type="nucleotide sequence ID" value="NC_029013.1"/>
</dbReference>
<keyword evidence="3 4" id="KW-0578">Host cell lysis by virus</keyword>
<evidence type="ECO:0000256" key="2">
    <source>
        <dbReference type="ARBA" id="ARBA00022852"/>
    </source>
</evidence>
<feature type="transmembrane region" description="Helical" evidence="5">
    <location>
        <begin position="40"/>
        <end position="60"/>
    </location>
</feature>
<organism evidence="6 7">
    <name type="scientific">Citrobacter phage IME-CF2</name>
    <dbReference type="NCBI Taxonomy" id="1673887"/>
    <lineage>
        <taxon>Viruses</taxon>
        <taxon>Duplodnaviria</taxon>
        <taxon>Heunggongvirae</taxon>
        <taxon>Uroviricota</taxon>
        <taxon>Caudoviricetes</taxon>
        <taxon>Pantevenvirales</taxon>
        <taxon>Straboviridae</taxon>
        <taxon>Pseudotevenvirus</taxon>
        <taxon>Pseudotevenvirus imecf2</taxon>
    </lineage>
</organism>
<comment type="caution">
    <text evidence="4">Lacks conserved residue(s) required for the propagation of feature annotation.</text>
</comment>
<comment type="domain">
    <text evidence="4">The C-terminus serves, in association with the antiholin, as a DNA sensor for lysis inhibition under superinfection conditions.</text>
</comment>
<comment type="similarity">
    <text evidence="4">Belongs to the T4likevirus holin family.</text>
</comment>
<name>A0A0K0QSE4_9CAUD</name>
<evidence type="ECO:0000256" key="4">
    <source>
        <dbReference type="HAMAP-Rule" id="MF_04104"/>
    </source>
</evidence>
<dbReference type="GeneID" id="26644951"/>
<evidence type="ECO:0000256" key="1">
    <source>
        <dbReference type="ARBA" id="ARBA00022612"/>
    </source>
</evidence>
<keyword evidence="7" id="KW-1185">Reference proteome</keyword>
<keyword evidence="4" id="KW-1032">Host cell membrane</keyword>
<comment type="function">
    <text evidence="4">Accumulates harmlessly in the cytoplasmic membrane until it reaches a critical concentration that triggers the formation of micron-scale pores (holes) causing host cell membrane disruption and endolysin escape into the periplasmic space. Determines the precise timing of host cell lysis. Regulated by specific antiholins that somehow sense superinfections and then delay lysis. Participates with the endolysin and spanin proteins in the sequential events which lead to the programmed host cell lysis releasing the mature viral particles from the host cell.</text>
</comment>
<dbReference type="HAMAP" id="MF_04104">
    <property type="entry name" value="HOLIN_T4"/>
    <property type="match status" value="1"/>
</dbReference>
<evidence type="ECO:0000256" key="3">
    <source>
        <dbReference type="ARBA" id="ARBA00023142"/>
    </source>
</evidence>
<dbReference type="GO" id="GO:0044659">
    <property type="term" value="P:viral release from host cell by cytolysis"/>
    <property type="evidence" value="ECO:0007669"/>
    <property type="project" value="InterPro"/>
</dbReference>
<evidence type="ECO:0000313" key="6">
    <source>
        <dbReference type="EMBL" id="AKR16042.1"/>
    </source>
</evidence>
<evidence type="ECO:0000313" key="7">
    <source>
        <dbReference type="Proteomes" id="UP000204614"/>
    </source>
</evidence>
<dbReference type="GO" id="GO:0016020">
    <property type="term" value="C:membrane"/>
    <property type="evidence" value="ECO:0007669"/>
    <property type="project" value="UniProtKB-UniRule"/>
</dbReference>
<dbReference type="Proteomes" id="UP000204614">
    <property type="component" value="Segment"/>
</dbReference>
<proteinExistence type="inferred from homology"/>
<reference evidence="7" key="1">
    <citation type="submission" date="2015-05" db="EMBL/GenBank/DDBJ databases">
        <authorList>
            <person name="Liu X."/>
            <person name="Tong Y."/>
            <person name="Huang Y."/>
            <person name="An X."/>
            <person name="Mi Z."/>
            <person name="Zhang Z."/>
        </authorList>
    </citation>
    <scope>NUCLEOTIDE SEQUENCE [LARGE SCALE GENOMIC DNA]</scope>
</reference>
<dbReference type="InterPro" id="IPR020982">
    <property type="entry name" value="Phage_T4_GpT_holin"/>
</dbReference>
<keyword evidence="2 4" id="KW-0204">Cytolysis</keyword>